<name>A0A2H4UW19_9VIRU</name>
<accession>A0A2H4UW19</accession>
<dbReference type="Proteomes" id="UP000240325">
    <property type="component" value="Segment"/>
</dbReference>
<keyword evidence="3" id="KW-1185">Reference proteome</keyword>
<organism evidence="2">
    <name type="scientific">Bodo saltans virus</name>
    <dbReference type="NCBI Taxonomy" id="2024608"/>
    <lineage>
        <taxon>Viruses</taxon>
        <taxon>Varidnaviria</taxon>
        <taxon>Bamfordvirae</taxon>
        <taxon>Nucleocytoviricota</taxon>
        <taxon>Megaviricetes</taxon>
        <taxon>Imitervirales</taxon>
        <taxon>Mimiviridae</taxon>
        <taxon>Klosneuvirinae</taxon>
        <taxon>Theiavirus</taxon>
        <taxon>Theiavirus salishense</taxon>
    </lineage>
</organism>
<reference evidence="2" key="1">
    <citation type="journal article" date="2017" name="Elife">
        <title>The kinetoplastid-infecting Bodo saltans virus (BsV), a window into the most abundant giant viruses in the sea.</title>
        <authorList>
            <person name="Deeg C.M."/>
            <person name="Chow C.-E.T."/>
            <person name="Suttle C.A."/>
        </authorList>
    </citation>
    <scope>NUCLEOTIDE SEQUENCE</scope>
    <source>
        <strain evidence="2">NG1</strain>
    </source>
</reference>
<dbReference type="EMBL" id="MF782455">
    <property type="protein sequence ID" value="ATZ81133.1"/>
    <property type="molecule type" value="Genomic_DNA"/>
</dbReference>
<evidence type="ECO:0000256" key="1">
    <source>
        <dbReference type="SAM" id="MobiDB-lite"/>
    </source>
</evidence>
<evidence type="ECO:0008006" key="4">
    <source>
        <dbReference type="Google" id="ProtNLM"/>
    </source>
</evidence>
<sequence length="169" mass="19517">MPKSETYLYNMEPILEAYNYYENNYVTQKEASEKFGLCPGTFARYVVKFRSGTAINRNLKVQIHKTPISTLKMQKKEREEKQIELEQERKKTHKISETKNKKTGGGDFGDFLNQLKSDNNKNNNTKIDTSTIREDNSDLLSIIKDTSISTSKKDIFHIPSSKPYVPVKV</sequence>
<proteinExistence type="predicted"/>
<protein>
    <recommendedName>
        <fullName evidence="4">Helix-turn-helix domain-containing protein</fullName>
    </recommendedName>
</protein>
<evidence type="ECO:0000313" key="3">
    <source>
        <dbReference type="Proteomes" id="UP000240325"/>
    </source>
</evidence>
<gene>
    <name evidence="2" type="ORF">BMW23_1089</name>
</gene>
<feature type="compositionally biased region" description="Basic and acidic residues" evidence="1">
    <location>
        <begin position="74"/>
        <end position="100"/>
    </location>
</feature>
<feature type="region of interest" description="Disordered" evidence="1">
    <location>
        <begin position="72"/>
        <end position="129"/>
    </location>
</feature>
<feature type="compositionally biased region" description="Low complexity" evidence="1">
    <location>
        <begin position="116"/>
        <end position="129"/>
    </location>
</feature>
<evidence type="ECO:0000313" key="2">
    <source>
        <dbReference type="EMBL" id="ATZ81133.1"/>
    </source>
</evidence>